<dbReference type="Pfam" id="PF00561">
    <property type="entry name" value="Abhydrolase_1"/>
    <property type="match status" value="1"/>
</dbReference>
<dbReference type="SUPFAM" id="SSF53474">
    <property type="entry name" value="alpha/beta-Hydrolases"/>
    <property type="match status" value="1"/>
</dbReference>
<name>A0A0G3EWZ2_PHAVU</name>
<comment type="pathway">
    <text evidence="1">Secondary metabolite biosynthesis; terpenoid biosynthesis.</text>
</comment>
<comment type="catalytic activity">
    <reaction evidence="8">
        <text>(24S)-24,25-epoxycucurbitadienol + H2O = (24R)-24,25-dihydroxycucurbitadienol</text>
        <dbReference type="Rhea" id="RHEA:81855"/>
        <dbReference type="ChEBI" id="CHEBI:15377"/>
        <dbReference type="ChEBI" id="CHEBI:229949"/>
        <dbReference type="ChEBI" id="CHEBI:229950"/>
    </reaction>
    <physiologicalReaction direction="left-to-right" evidence="8">
        <dbReference type="Rhea" id="RHEA:81856"/>
    </physiologicalReaction>
</comment>
<evidence type="ECO:0000256" key="2">
    <source>
        <dbReference type="ARBA" id="ARBA00011738"/>
    </source>
</evidence>
<evidence type="ECO:0000256" key="3">
    <source>
        <dbReference type="ARBA" id="ARBA00013006"/>
    </source>
</evidence>
<dbReference type="InterPro" id="IPR029058">
    <property type="entry name" value="AB_hydrolase_fold"/>
</dbReference>
<dbReference type="InterPro" id="IPR000073">
    <property type="entry name" value="AB_hydrolase_1"/>
</dbReference>
<dbReference type="EMBL" id="KR604729">
    <property type="protein sequence ID" value="AKJ75509.1"/>
    <property type="molecule type" value="mRNA"/>
</dbReference>
<comment type="catalytic activity">
    <reaction evidence="6">
        <text>an epoxide + H2O = an ethanediol</text>
        <dbReference type="Rhea" id="RHEA:19037"/>
        <dbReference type="ChEBI" id="CHEBI:15377"/>
        <dbReference type="ChEBI" id="CHEBI:32955"/>
        <dbReference type="ChEBI" id="CHEBI:140594"/>
        <dbReference type="EC" id="3.3.2.10"/>
    </reaction>
    <physiologicalReaction direction="left-to-right" evidence="6">
        <dbReference type="Rhea" id="RHEA:19038"/>
    </physiologicalReaction>
</comment>
<dbReference type="AlphaFoldDB" id="A0A0G3EWZ2"/>
<dbReference type="SMR" id="A0A0G3EWZ2"/>
<accession>A0A0G3EWZ2</accession>
<protein>
    <recommendedName>
        <fullName evidence="3">soluble epoxide hydrolase</fullName>
        <ecNumber evidence="3">3.3.2.10</ecNumber>
    </recommendedName>
</protein>
<evidence type="ECO:0000256" key="8">
    <source>
        <dbReference type="ARBA" id="ARBA00093212"/>
    </source>
</evidence>
<dbReference type="InterPro" id="IPR000639">
    <property type="entry name" value="Epox_hydrolase-like"/>
</dbReference>
<evidence type="ECO:0000256" key="7">
    <source>
        <dbReference type="ARBA" id="ARBA00058358"/>
    </source>
</evidence>
<organism evidence="10">
    <name type="scientific">Phaseolus vulgaris</name>
    <name type="common">Kidney bean</name>
    <name type="synonym">French bean</name>
    <dbReference type="NCBI Taxonomy" id="3885"/>
    <lineage>
        <taxon>Eukaryota</taxon>
        <taxon>Viridiplantae</taxon>
        <taxon>Streptophyta</taxon>
        <taxon>Embryophyta</taxon>
        <taxon>Tracheophyta</taxon>
        <taxon>Spermatophyta</taxon>
        <taxon>Magnoliopsida</taxon>
        <taxon>eudicotyledons</taxon>
        <taxon>Gunneridae</taxon>
        <taxon>Pentapetalae</taxon>
        <taxon>rosids</taxon>
        <taxon>fabids</taxon>
        <taxon>Fabales</taxon>
        <taxon>Fabaceae</taxon>
        <taxon>Papilionoideae</taxon>
        <taxon>50 kb inversion clade</taxon>
        <taxon>NPAAA clade</taxon>
        <taxon>indigoferoid/millettioid clade</taxon>
        <taxon>Phaseoleae</taxon>
        <taxon>Phaseolus</taxon>
    </lineage>
</organism>
<dbReference type="PANTHER" id="PTHR43329">
    <property type="entry name" value="EPOXIDE HYDROLASE"/>
    <property type="match status" value="1"/>
</dbReference>
<evidence type="ECO:0000313" key="10">
    <source>
        <dbReference type="EMBL" id="AKJ75509.1"/>
    </source>
</evidence>
<evidence type="ECO:0000256" key="6">
    <source>
        <dbReference type="ARBA" id="ARBA00051067"/>
    </source>
</evidence>
<keyword evidence="4 10" id="KW-0378">Hydrolase</keyword>
<feature type="domain" description="AB hydrolase-1" evidence="9">
    <location>
        <begin position="25"/>
        <end position="131"/>
    </location>
</feature>
<evidence type="ECO:0000256" key="4">
    <source>
        <dbReference type="ARBA" id="ARBA00022801"/>
    </source>
</evidence>
<comment type="function">
    <text evidence="7">Epoxide hydrolase involved in the biosynthesis of cucurbitacin and mogroside tetracyclic triterpene natural products (e.g. siamenoside I and mogrosides IV, V and VI). Cucurbitacins have cytotoxic properties and exhibit deterrent taste as a defense barrier against herbivores. Mogrosides are nonsugar highly oxygenated compounds used as high-intensity zero-calorie sweeteners; they also possess pharmacological properties such as regulating immunity, lowering blood sugar and lipid levels, protecting the liver, and acting as antioxidants and antitumor agents. Catalyzes the hydrolysis of aromatic epoxide-containing substrates, such as the conversion of 24,25-epoxycucurbitadienol to 24,25-dihydroxycucurbitadienol.</text>
</comment>
<comment type="similarity">
    <text evidence="5">Belongs to the AB hydrolase superfamily. Epoxide hydrolase family.</text>
</comment>
<reference evidence="10" key="1">
    <citation type="submission" date="2015-05" db="EMBL/GenBank/DDBJ databases">
        <title>Expression of an epoxide hydrolase from Phaseolus vulgaris and its biocatalytic performance in enantioselective hydrolysis of racemic styrene oxide.</title>
        <authorList>
            <person name="Wu M."/>
            <person name="Ye H."/>
            <person name="Hu D."/>
            <person name="Yao Y."/>
        </authorList>
    </citation>
    <scope>NUCLEOTIDE SEQUENCE</scope>
</reference>
<dbReference type="EC" id="3.3.2.10" evidence="3"/>
<evidence type="ECO:0000256" key="5">
    <source>
        <dbReference type="ARBA" id="ARBA00038334"/>
    </source>
</evidence>
<sequence length="320" mass="35714">MEGVEHRTVEVNGIKMHVAEKGEGPVVLFLHGFPELWYSWRHQILALSALGYRAVAPDLRGYGDTDAPASVSSYTILHLVADVVALIDSLGVDQVFLVAHDWGALVGWYTCLFRPDRIKAYVCLSVPFMPRNPKVKPVDAMRALYGDDYYICRFQEPGKMETLYDNNIEEAIKNMLTSRRPGPPILPKEGAGSNPLASGSLPSRPLPSWLSQEDLTYYASKFGKTGLTGGLNYYRNLNLNWELTAAWTGVQVKVPVKFITGDLDIVHTSLGTKDYIESGAFKRDVPFLEEVVVQEGVAHFNNQEAAEDVSNHIYDFINKF</sequence>
<comment type="subunit">
    <text evidence="2">Homodimer.</text>
</comment>
<dbReference type="FunFam" id="3.40.50.1820:FF:000161">
    <property type="entry name" value="Epoxide hydrolase"/>
    <property type="match status" value="1"/>
</dbReference>
<dbReference type="PRINTS" id="PR00412">
    <property type="entry name" value="EPOXHYDRLASE"/>
</dbReference>
<evidence type="ECO:0000259" key="9">
    <source>
        <dbReference type="Pfam" id="PF00561"/>
    </source>
</evidence>
<dbReference type="Gene3D" id="3.40.50.1820">
    <property type="entry name" value="alpha/beta hydrolase"/>
    <property type="match status" value="1"/>
</dbReference>
<proteinExistence type="evidence at transcript level"/>
<dbReference type="GO" id="GO:0004301">
    <property type="term" value="F:epoxide hydrolase activity"/>
    <property type="evidence" value="ECO:0007669"/>
    <property type="project" value="UniProtKB-EC"/>
</dbReference>
<evidence type="ECO:0000256" key="1">
    <source>
        <dbReference type="ARBA" id="ARBA00004721"/>
    </source>
</evidence>